<protein>
    <submittedName>
        <fullName evidence="1">Uncharacterized protein</fullName>
    </submittedName>
</protein>
<dbReference type="RefSeq" id="WP_010615196.1">
    <property type="nucleotide sequence ID" value="NZ_CAUQNV010000001.1"/>
</dbReference>
<name>A0A120KQI2_9ACTO</name>
<dbReference type="EMBL" id="JAMZMH010000003">
    <property type="protein sequence ID" value="MDT0248098.1"/>
    <property type="molecule type" value="Genomic_DNA"/>
</dbReference>
<dbReference type="InterPro" id="IPR003729">
    <property type="entry name" value="Bi_nuclease_dom"/>
</dbReference>
<dbReference type="AlphaFoldDB" id="A0A120KQI2"/>
<comment type="caution">
    <text evidence="1">The sequence shown here is derived from an EMBL/GenBank/DDBJ whole genome shotgun (WGS) entry which is preliminary data.</text>
</comment>
<reference evidence="1" key="1">
    <citation type="submission" date="2022-06" db="EMBL/GenBank/DDBJ databases">
        <title>Draft Genome Sequences of Three Actinomyces oris Strains, Isolated from Healthy Human Feces.</title>
        <authorList>
            <person name="Ye Y."/>
            <person name="Liu C."/>
            <person name="Zhao J."/>
            <person name="Xu J."/>
            <person name="Huang H."/>
            <person name="Wang B."/>
            <person name="Wei J."/>
            <person name="Jing X."/>
        </authorList>
    </citation>
    <scope>NUCLEOTIDE SEQUENCE</scope>
    <source>
        <strain evidence="1">CNGBCC1803368</strain>
    </source>
</reference>
<evidence type="ECO:0000313" key="2">
    <source>
        <dbReference type="Proteomes" id="UP001180729"/>
    </source>
</evidence>
<dbReference type="Proteomes" id="UP001180729">
    <property type="component" value="Unassembled WGS sequence"/>
</dbReference>
<sequence length="158" mass="17131">MQLVGVRSTDPDDGLVAVLVEDGGPAMLAIPVTAHEGLVLQAHGSHRSPSWPRLLDDVVEALGGRIGCTELDVDDDARIVARLVVETPACTSRLTRVACTPGEGLLLSGYHRFPVHASSSLTRLRSVDLSDDQGAERLEKWQHMLSQTDRLDDDDTRD</sequence>
<dbReference type="InterPro" id="IPR036104">
    <property type="entry name" value="BFN_sf"/>
</dbReference>
<gene>
    <name evidence="1" type="ORF">RMW62_03275</name>
</gene>
<dbReference type="SUPFAM" id="SSF103256">
    <property type="entry name" value="Hypothetical protein TM0160"/>
    <property type="match status" value="1"/>
</dbReference>
<dbReference type="GO" id="GO:0004518">
    <property type="term" value="F:nuclease activity"/>
    <property type="evidence" value="ECO:0007669"/>
    <property type="project" value="InterPro"/>
</dbReference>
<dbReference type="PROSITE" id="PS51658">
    <property type="entry name" value="BFN"/>
    <property type="match status" value="1"/>
</dbReference>
<dbReference type="Gene3D" id="3.10.690.10">
    <property type="entry name" value="Bifunctional nuclease domain"/>
    <property type="match status" value="1"/>
</dbReference>
<evidence type="ECO:0000313" key="1">
    <source>
        <dbReference type="EMBL" id="MDT0248098.1"/>
    </source>
</evidence>
<dbReference type="KEGG" id="aos:AXE84_11155"/>
<organism evidence="1 2">
    <name type="scientific">Actinomyces oris</name>
    <dbReference type="NCBI Taxonomy" id="544580"/>
    <lineage>
        <taxon>Bacteria</taxon>
        <taxon>Bacillati</taxon>
        <taxon>Actinomycetota</taxon>
        <taxon>Actinomycetes</taxon>
        <taxon>Actinomycetales</taxon>
        <taxon>Actinomycetaceae</taxon>
        <taxon>Actinomyces</taxon>
    </lineage>
</organism>
<accession>A0A120KQI2</accession>
<proteinExistence type="predicted"/>